<organism evidence="7 8">
    <name type="scientific">Phlebiopsis gigantea (strain 11061_1 CR5-6)</name>
    <name type="common">White-rot fungus</name>
    <name type="synonym">Peniophora gigantea</name>
    <dbReference type="NCBI Taxonomy" id="745531"/>
    <lineage>
        <taxon>Eukaryota</taxon>
        <taxon>Fungi</taxon>
        <taxon>Dikarya</taxon>
        <taxon>Basidiomycota</taxon>
        <taxon>Agaricomycotina</taxon>
        <taxon>Agaricomycetes</taxon>
        <taxon>Polyporales</taxon>
        <taxon>Phanerochaetaceae</taxon>
        <taxon>Phlebiopsis</taxon>
    </lineage>
</organism>
<dbReference type="Gene3D" id="3.40.640.10">
    <property type="entry name" value="Type I PLP-dependent aspartate aminotransferase-like (Major domain)"/>
    <property type="match status" value="2"/>
</dbReference>
<evidence type="ECO:0000256" key="2">
    <source>
        <dbReference type="ARBA" id="ARBA00009533"/>
    </source>
</evidence>
<dbReference type="Proteomes" id="UP000053257">
    <property type="component" value="Unassembled WGS sequence"/>
</dbReference>
<evidence type="ECO:0000256" key="5">
    <source>
        <dbReference type="ARBA" id="ARBA00023239"/>
    </source>
</evidence>
<dbReference type="HOGENOM" id="CLU_045538_1_0_1"/>
<keyword evidence="5 6" id="KW-0456">Lyase</keyword>
<evidence type="ECO:0000256" key="6">
    <source>
        <dbReference type="RuleBase" id="RU000382"/>
    </source>
</evidence>
<proteinExistence type="inferred from homology"/>
<name>A0A0C3P138_PHLG1</name>
<protein>
    <submittedName>
        <fullName evidence="7">Uncharacterized protein</fullName>
    </submittedName>
</protein>
<evidence type="ECO:0000313" key="7">
    <source>
        <dbReference type="EMBL" id="KIP11514.1"/>
    </source>
</evidence>
<comment type="similarity">
    <text evidence="2 6">Belongs to the group II decarboxylase family.</text>
</comment>
<dbReference type="AlphaFoldDB" id="A0A0C3P138"/>
<dbReference type="GO" id="GO:0005737">
    <property type="term" value="C:cytoplasm"/>
    <property type="evidence" value="ECO:0007669"/>
    <property type="project" value="TreeGrafter"/>
</dbReference>
<evidence type="ECO:0000256" key="4">
    <source>
        <dbReference type="ARBA" id="ARBA00022898"/>
    </source>
</evidence>
<evidence type="ECO:0000313" key="8">
    <source>
        <dbReference type="Proteomes" id="UP000053257"/>
    </source>
</evidence>
<dbReference type="InterPro" id="IPR002129">
    <property type="entry name" value="PyrdxlP-dep_de-COase"/>
</dbReference>
<comment type="cofactor">
    <cofactor evidence="1 6">
        <name>pyridoxal 5'-phosphate</name>
        <dbReference type="ChEBI" id="CHEBI:597326"/>
    </cofactor>
</comment>
<evidence type="ECO:0000256" key="3">
    <source>
        <dbReference type="ARBA" id="ARBA00022793"/>
    </source>
</evidence>
<dbReference type="EMBL" id="KN840445">
    <property type="protein sequence ID" value="KIP11514.1"/>
    <property type="molecule type" value="Genomic_DNA"/>
</dbReference>
<keyword evidence="3" id="KW-0210">Decarboxylase</keyword>
<dbReference type="OrthoDB" id="2161780at2759"/>
<dbReference type="InterPro" id="IPR015424">
    <property type="entry name" value="PyrdxlP-dep_Trfase"/>
</dbReference>
<reference evidence="7 8" key="1">
    <citation type="journal article" date="2014" name="PLoS Genet.">
        <title>Analysis of the Phlebiopsis gigantea genome, transcriptome and secretome provides insight into its pioneer colonization strategies of wood.</title>
        <authorList>
            <person name="Hori C."/>
            <person name="Ishida T."/>
            <person name="Igarashi K."/>
            <person name="Samejima M."/>
            <person name="Suzuki H."/>
            <person name="Master E."/>
            <person name="Ferreira P."/>
            <person name="Ruiz-Duenas F.J."/>
            <person name="Held B."/>
            <person name="Canessa P."/>
            <person name="Larrondo L.F."/>
            <person name="Schmoll M."/>
            <person name="Druzhinina I.S."/>
            <person name="Kubicek C.P."/>
            <person name="Gaskell J.A."/>
            <person name="Kersten P."/>
            <person name="St John F."/>
            <person name="Glasner J."/>
            <person name="Sabat G."/>
            <person name="Splinter BonDurant S."/>
            <person name="Syed K."/>
            <person name="Yadav J."/>
            <person name="Mgbeahuruike A.C."/>
            <person name="Kovalchuk A."/>
            <person name="Asiegbu F.O."/>
            <person name="Lackner G."/>
            <person name="Hoffmeister D."/>
            <person name="Rencoret J."/>
            <person name="Gutierrez A."/>
            <person name="Sun H."/>
            <person name="Lindquist E."/>
            <person name="Barry K."/>
            <person name="Riley R."/>
            <person name="Grigoriev I.V."/>
            <person name="Henrissat B."/>
            <person name="Kues U."/>
            <person name="Berka R.M."/>
            <person name="Martinez A.T."/>
            <person name="Covert S.F."/>
            <person name="Blanchette R.A."/>
            <person name="Cullen D."/>
        </authorList>
    </citation>
    <scope>NUCLEOTIDE SEQUENCE [LARGE SCALE GENOMIC DNA]</scope>
    <source>
        <strain evidence="7 8">11061_1 CR5-6</strain>
    </source>
</reference>
<keyword evidence="4 6" id="KW-0663">Pyridoxal phosphate</keyword>
<dbReference type="Pfam" id="PF00282">
    <property type="entry name" value="Pyridoxal_deC"/>
    <property type="match status" value="2"/>
</dbReference>
<dbReference type="STRING" id="745531.A0A0C3P138"/>
<sequence length="407" mass="44470">MSSQSTTDLVKFFLAAHNKNNAEIGQFLRRILDLGIPFKASKLVSADGIQPEVVSLRTACPSRAQRPTSSSKPLRKLLLGVWGSPHFLGFPDAGNNAAGLAASVLAPLLNQNMANQNVCSPEATFTEMEVVHWMCAALGYPVPITYRAAGGFLTPGGCLSNTVALVAARETRLFPGSGLTGLPVLSSTIRVLVPNRSVVRVPVAHEYRMDPHALERIIGDEQAQGNSVLAWAANGIRFHVDALDGQLAFSELHRNKLRGIENADSIALDPHEVLFGPNSCPFVLFKDLRARVATAANSDLILTTQWSLGRITPLHRKAFDVLKLWATIKFFGRASADERLELTHAIQSEINKRPYLSSSFIKIPEPAQRYCIRHGTRLSDADLQKLNKLNRDIKEAIRQDGECTASP</sequence>
<accession>A0A0C3P138</accession>
<dbReference type="SUPFAM" id="SSF53383">
    <property type="entry name" value="PLP-dependent transferases"/>
    <property type="match status" value="1"/>
</dbReference>
<dbReference type="GO" id="GO:0019752">
    <property type="term" value="P:carboxylic acid metabolic process"/>
    <property type="evidence" value="ECO:0007669"/>
    <property type="project" value="InterPro"/>
</dbReference>
<dbReference type="PANTHER" id="PTHR45677">
    <property type="entry name" value="GLUTAMATE DECARBOXYLASE-RELATED"/>
    <property type="match status" value="1"/>
</dbReference>
<dbReference type="InterPro" id="IPR015421">
    <property type="entry name" value="PyrdxlP-dep_Trfase_major"/>
</dbReference>
<keyword evidence="8" id="KW-1185">Reference proteome</keyword>
<evidence type="ECO:0000256" key="1">
    <source>
        <dbReference type="ARBA" id="ARBA00001933"/>
    </source>
</evidence>
<dbReference type="GO" id="GO:0030170">
    <property type="term" value="F:pyridoxal phosphate binding"/>
    <property type="evidence" value="ECO:0007669"/>
    <property type="project" value="InterPro"/>
</dbReference>
<dbReference type="PANTHER" id="PTHR45677:SF8">
    <property type="entry name" value="CYSTEINE SULFINIC ACID DECARBOXYLASE"/>
    <property type="match status" value="1"/>
</dbReference>
<gene>
    <name evidence="7" type="ORF">PHLGIDRAFT_114370</name>
</gene>
<dbReference type="GO" id="GO:0016831">
    <property type="term" value="F:carboxy-lyase activity"/>
    <property type="evidence" value="ECO:0007669"/>
    <property type="project" value="UniProtKB-KW"/>
</dbReference>